<dbReference type="OrthoDB" id="3541280at2"/>
<dbReference type="RefSeq" id="WP_074591249.1">
    <property type="nucleotide sequence ID" value="NZ_FNEI01000019.1"/>
</dbReference>
<accession>A0A1G8XJ01</accession>
<dbReference type="Proteomes" id="UP000182130">
    <property type="component" value="Unassembled WGS sequence"/>
</dbReference>
<dbReference type="InterPro" id="IPR007423">
    <property type="entry name" value="Sel_put"/>
</dbReference>
<gene>
    <name evidence="1" type="ORF">SAMN05216555_11929</name>
</gene>
<proteinExistence type="predicted"/>
<organism evidence="1 2">
    <name type="scientific">Arthrobacter cupressi</name>
    <dbReference type="NCBI Taxonomy" id="1045773"/>
    <lineage>
        <taxon>Bacteria</taxon>
        <taxon>Bacillati</taxon>
        <taxon>Actinomycetota</taxon>
        <taxon>Actinomycetes</taxon>
        <taxon>Micrococcales</taxon>
        <taxon>Micrococcaceae</taxon>
        <taxon>Arthrobacter</taxon>
    </lineage>
</organism>
<evidence type="ECO:0000313" key="2">
    <source>
        <dbReference type="Proteomes" id="UP000182130"/>
    </source>
</evidence>
<reference evidence="2" key="1">
    <citation type="submission" date="2016-10" db="EMBL/GenBank/DDBJ databases">
        <authorList>
            <person name="Varghese N."/>
            <person name="Submissions S."/>
        </authorList>
    </citation>
    <scope>NUCLEOTIDE SEQUENCE [LARGE SCALE GENOMIC DNA]</scope>
    <source>
        <strain evidence="2">CGMCC 1.10783</strain>
    </source>
</reference>
<keyword evidence="2" id="KW-1185">Reference proteome</keyword>
<dbReference type="AlphaFoldDB" id="A0A1G8XJ01"/>
<evidence type="ECO:0000313" key="1">
    <source>
        <dbReference type="EMBL" id="SDJ90453.1"/>
    </source>
</evidence>
<name>A0A1G8XJ01_9MICC</name>
<protein>
    <submittedName>
        <fullName evidence="1">Uncharacterized short protein YbdD, DUF466 family</fullName>
    </submittedName>
</protein>
<dbReference type="STRING" id="1045773.SAMN05216555_11929"/>
<dbReference type="Pfam" id="PF04328">
    <property type="entry name" value="Sel_put"/>
    <property type="match status" value="1"/>
</dbReference>
<dbReference type="EMBL" id="FNEI01000019">
    <property type="protein sequence ID" value="SDJ90453.1"/>
    <property type="molecule type" value="Genomic_DNA"/>
</dbReference>
<sequence>MARPEAVAAPLLRGLRGVAAYFRGVMGADAYRKYLEHHEACGHSTAPMNERQFWRERMDRQDTEPQGRCC</sequence>